<protein>
    <submittedName>
        <fullName evidence="1">Uncharacterized protein</fullName>
    </submittedName>
</protein>
<name>A0ABP1EVU6_9FLAO</name>
<evidence type="ECO:0000313" key="2">
    <source>
        <dbReference type="Proteomes" id="UP001497527"/>
    </source>
</evidence>
<proteinExistence type="predicted"/>
<keyword evidence="2" id="KW-1185">Reference proteome</keyword>
<comment type="caution">
    <text evidence="1">The sequence shown here is derived from an EMBL/GenBank/DDBJ whole genome shotgun (WGS) entry which is preliminary data.</text>
</comment>
<gene>
    <name evidence="1" type="ORF">T190423A01A_20329</name>
</gene>
<accession>A0ABP1EVU6</accession>
<evidence type="ECO:0000313" key="1">
    <source>
        <dbReference type="EMBL" id="CAL2102578.1"/>
    </source>
</evidence>
<dbReference type="EMBL" id="CAXJIO010000011">
    <property type="protein sequence ID" value="CAL2102578.1"/>
    <property type="molecule type" value="Genomic_DNA"/>
</dbReference>
<organism evidence="1 2">
    <name type="scientific">Tenacibaculum polynesiense</name>
    <dbReference type="NCBI Taxonomy" id="3137857"/>
    <lineage>
        <taxon>Bacteria</taxon>
        <taxon>Pseudomonadati</taxon>
        <taxon>Bacteroidota</taxon>
        <taxon>Flavobacteriia</taxon>
        <taxon>Flavobacteriales</taxon>
        <taxon>Flavobacteriaceae</taxon>
        <taxon>Tenacibaculum</taxon>
    </lineage>
</organism>
<dbReference type="Proteomes" id="UP001497527">
    <property type="component" value="Unassembled WGS sequence"/>
</dbReference>
<reference evidence="1 2" key="1">
    <citation type="submission" date="2024-05" db="EMBL/GenBank/DDBJ databases">
        <authorList>
            <person name="Duchaud E."/>
        </authorList>
    </citation>
    <scope>NUCLEOTIDE SEQUENCE [LARGE SCALE GENOMIC DNA]</scope>
    <source>
        <strain evidence="1">Ena-SAMPLE-TAB-13-05-2024-13:56:06:370-140308</strain>
    </source>
</reference>
<sequence>MCVSSILEIFNIKNQLTKLLNNMENLIQMKKGIGIHSRLSDSFETMHINSGVIHHSQHKGSEVSYEHYSFLPLYIDEAYIPKRDWKALNNDEKRILNPNTELKDHNHIYLGELPQKVKDLFTKIDFSSCKNREDVMASFAKDQELTMALNIELNNFLATIANSKPFHLHCITTNLPNVEMVACDITRLPDNFTVEEKKYMGLHNDGTQFMTLHTTHKFGNRICINIGTETRHFLYMNLSMIQVYNMLKKKTDITKVTVYNVAETFFKYFPDYPVVKIKQEPYQYYIAPTDNCFHDGSTLGNKELDINMVYFGNFTH</sequence>